<reference evidence="1 2" key="1">
    <citation type="journal article" date="2015" name="J. Microbiol.">
        <title>Sphingosinicella ginsenosidimutans sp. nov., with ginsenoside converting activity.</title>
        <authorList>
            <person name="Kim J.K."/>
            <person name="Kang M.S."/>
            <person name="Park S.C."/>
            <person name="Kim K.M."/>
            <person name="Choi K."/>
            <person name="Yoon M.H."/>
            <person name="Im W.T."/>
        </authorList>
    </citation>
    <scope>NUCLEOTIDE SEQUENCE [LARGE SCALE GENOMIC DNA]</scope>
    <source>
        <strain evidence="1 2">BS-11</strain>
    </source>
</reference>
<accession>A0A5C6TWD3</accession>
<dbReference type="Proteomes" id="UP000321249">
    <property type="component" value="Unassembled WGS sequence"/>
</dbReference>
<protein>
    <submittedName>
        <fullName evidence="1">Uncharacterized protein</fullName>
    </submittedName>
</protein>
<name>A0A5C6TWD3_9SPHN</name>
<organism evidence="1 2">
    <name type="scientific">Allosphingosinicella ginsenosidimutans</name>
    <dbReference type="NCBI Taxonomy" id="1176539"/>
    <lineage>
        <taxon>Bacteria</taxon>
        <taxon>Pseudomonadati</taxon>
        <taxon>Pseudomonadota</taxon>
        <taxon>Alphaproteobacteria</taxon>
        <taxon>Sphingomonadales</taxon>
        <taxon>Sphingomonadaceae</taxon>
        <taxon>Allosphingosinicella</taxon>
    </lineage>
</organism>
<keyword evidence="2" id="KW-1185">Reference proteome</keyword>
<evidence type="ECO:0000313" key="2">
    <source>
        <dbReference type="Proteomes" id="UP000321249"/>
    </source>
</evidence>
<dbReference type="EMBL" id="VOQQ01000001">
    <property type="protein sequence ID" value="TXC64536.1"/>
    <property type="molecule type" value="Genomic_DNA"/>
</dbReference>
<evidence type="ECO:0000313" key="1">
    <source>
        <dbReference type="EMBL" id="TXC64536.1"/>
    </source>
</evidence>
<proteinExistence type="predicted"/>
<dbReference type="AlphaFoldDB" id="A0A5C6TWD3"/>
<sequence length="87" mass="9402">MRASTGPTRHLAAPRSHAMPLSMADQRALAAIDRIERALARIEQGAERLKSGGADSERLRHAHDALKRKVAGAIGELDLIIDQAERG</sequence>
<gene>
    <name evidence="1" type="ORF">FRZ32_13275</name>
</gene>
<comment type="caution">
    <text evidence="1">The sequence shown here is derived from an EMBL/GenBank/DDBJ whole genome shotgun (WGS) entry which is preliminary data.</text>
</comment>